<keyword evidence="1" id="KW-0472">Membrane</keyword>
<dbReference type="Proteomes" id="UP000480266">
    <property type="component" value="Unassembled WGS sequence"/>
</dbReference>
<evidence type="ECO:0000313" key="3">
    <source>
        <dbReference type="Proteomes" id="UP000480266"/>
    </source>
</evidence>
<keyword evidence="1" id="KW-0812">Transmembrane</keyword>
<organism evidence="2 3">
    <name type="scientific">Candidatus Afipia apatlaquensis</name>
    <dbReference type="NCBI Taxonomy" id="2712852"/>
    <lineage>
        <taxon>Bacteria</taxon>
        <taxon>Pseudomonadati</taxon>
        <taxon>Pseudomonadota</taxon>
        <taxon>Alphaproteobacteria</taxon>
        <taxon>Hyphomicrobiales</taxon>
        <taxon>Nitrobacteraceae</taxon>
        <taxon>Afipia</taxon>
    </lineage>
</organism>
<dbReference type="EMBL" id="JAAMRR010000465">
    <property type="protein sequence ID" value="NGX95330.1"/>
    <property type="molecule type" value="Genomic_DNA"/>
</dbReference>
<name>A0A7C9VIA2_9BRAD</name>
<evidence type="ECO:0000313" key="2">
    <source>
        <dbReference type="EMBL" id="NGX95330.1"/>
    </source>
</evidence>
<reference evidence="2" key="1">
    <citation type="submission" date="2020-02" db="EMBL/GenBank/DDBJ databases">
        <title>Draft genome sequence of Candidatus Afipia apatlaquensis IBT-C3, a potential strain for decolorization of textile dyes.</title>
        <authorList>
            <person name="Sanchez-Reyes A."/>
            <person name="Breton-Deval L."/>
            <person name="Mangelson H."/>
            <person name="Sanchez-Flores A."/>
        </authorList>
    </citation>
    <scope>NUCLEOTIDE SEQUENCE [LARGE SCALE GENOMIC DNA]</scope>
    <source>
        <strain evidence="2">IBT-C3</strain>
    </source>
</reference>
<proteinExistence type="predicted"/>
<gene>
    <name evidence="2" type="ORF">G4V63_08910</name>
</gene>
<protein>
    <submittedName>
        <fullName evidence="2">Uncharacterized protein</fullName>
    </submittedName>
</protein>
<feature type="transmembrane region" description="Helical" evidence="1">
    <location>
        <begin position="20"/>
        <end position="42"/>
    </location>
</feature>
<keyword evidence="3" id="KW-1185">Reference proteome</keyword>
<evidence type="ECO:0000256" key="1">
    <source>
        <dbReference type="SAM" id="Phobius"/>
    </source>
</evidence>
<accession>A0A7C9VIA2</accession>
<comment type="caution">
    <text evidence="2">The sequence shown here is derived from an EMBL/GenBank/DDBJ whole genome shotgun (WGS) entry which is preliminary data.</text>
</comment>
<dbReference type="AlphaFoldDB" id="A0A7C9VIA2"/>
<keyword evidence="1" id="KW-1133">Transmembrane helix</keyword>
<sequence>MTGSHIGGTTKAERHERSRVVRGVIIFMAIGVGLVTLVFIALQSFGIKQGQPEASLACATKLFSPYDPKNLEQCMAVCQVCSAGVKTTCSTSCTLKGAR</sequence>